<feature type="binding site" evidence="13">
    <location>
        <position position="254"/>
    </location>
    <ligand>
        <name>Ca(2+)</name>
        <dbReference type="ChEBI" id="CHEBI:29108"/>
        <label>2</label>
    </ligand>
</feature>
<dbReference type="Gene3D" id="1.10.520.10">
    <property type="match status" value="1"/>
</dbReference>
<comment type="subcellular location">
    <subcellularLocation>
        <location evidence="16">Secreted</location>
    </subcellularLocation>
</comment>
<evidence type="ECO:0000256" key="14">
    <source>
        <dbReference type="PIRSR" id="PIRSR600823-4"/>
    </source>
</evidence>
<dbReference type="PROSITE" id="PS50873">
    <property type="entry name" value="PEROXIDASE_4"/>
    <property type="match status" value="1"/>
</dbReference>
<keyword evidence="8 16" id="KW-0560">Oxidoreductase</keyword>
<keyword evidence="7 13" id="KW-0106">Calcium</keyword>
<dbReference type="InterPro" id="IPR010255">
    <property type="entry name" value="Haem_peroxidase_sf"/>
</dbReference>
<dbReference type="GO" id="GO:0042744">
    <property type="term" value="P:hydrogen peroxide catabolic process"/>
    <property type="evidence" value="ECO:0007669"/>
    <property type="project" value="UniProtKB-KW"/>
</dbReference>
<dbReference type="SUPFAM" id="SSF48113">
    <property type="entry name" value="Heme-dependent peroxidases"/>
    <property type="match status" value="1"/>
</dbReference>
<dbReference type="PRINTS" id="PR00461">
    <property type="entry name" value="PLPEROXIDASE"/>
</dbReference>
<evidence type="ECO:0000313" key="19">
    <source>
        <dbReference type="Proteomes" id="UP000796880"/>
    </source>
</evidence>
<dbReference type="FunFam" id="1.10.520.10:FF:000001">
    <property type="entry name" value="Peroxidase"/>
    <property type="match status" value="1"/>
</dbReference>
<feature type="binding site" evidence="13">
    <location>
        <position position="87"/>
    </location>
    <ligand>
        <name>Ca(2+)</name>
        <dbReference type="ChEBI" id="CHEBI:29108"/>
        <label>1</label>
    </ligand>
</feature>
<comment type="similarity">
    <text evidence="16">Belongs to the peroxidase family. Classical plant (class III) peroxidase subfamily.</text>
</comment>
<keyword evidence="4 16" id="KW-0575">Peroxidase</keyword>
<feature type="binding site" evidence="13">
    <location>
        <position position="90"/>
    </location>
    <ligand>
        <name>Ca(2+)</name>
        <dbReference type="ChEBI" id="CHEBI:29108"/>
        <label>1</label>
    </ligand>
</feature>
<dbReference type="CDD" id="cd00693">
    <property type="entry name" value="secretory_peroxidase"/>
    <property type="match status" value="1"/>
</dbReference>
<feature type="disulfide bond" evidence="15">
    <location>
        <begin position="88"/>
        <end position="93"/>
    </location>
</feature>
<dbReference type="InterPro" id="IPR002016">
    <property type="entry name" value="Haem_peroxidase"/>
</dbReference>
<dbReference type="PRINTS" id="PR00458">
    <property type="entry name" value="PEROXIDASE"/>
</dbReference>
<dbReference type="AlphaFoldDB" id="A0A8K0GN65"/>
<dbReference type="PROSITE" id="PS00436">
    <property type="entry name" value="PEROXIDASE_2"/>
    <property type="match status" value="1"/>
</dbReference>
<feature type="disulfide bond" evidence="15">
    <location>
        <begin position="141"/>
        <end position="322"/>
    </location>
</feature>
<dbReference type="Pfam" id="PF00141">
    <property type="entry name" value="peroxidase"/>
    <property type="match status" value="1"/>
</dbReference>
<evidence type="ECO:0000256" key="5">
    <source>
        <dbReference type="ARBA" id="ARBA00022617"/>
    </source>
</evidence>
<protein>
    <recommendedName>
        <fullName evidence="3 16">Peroxidase</fullName>
        <ecNumber evidence="3 16">1.11.1.7</ecNumber>
    </recommendedName>
</protein>
<dbReference type="GO" id="GO:0140825">
    <property type="term" value="F:lactoperoxidase activity"/>
    <property type="evidence" value="ECO:0007669"/>
    <property type="project" value="UniProtKB-EC"/>
</dbReference>
<dbReference type="Gene3D" id="1.10.420.10">
    <property type="entry name" value="Peroxidase, domain 2"/>
    <property type="match status" value="1"/>
</dbReference>
<feature type="active site" description="Proton acceptor" evidence="11">
    <location>
        <position position="86"/>
    </location>
</feature>
<dbReference type="OrthoDB" id="2113341at2759"/>
<name>A0A8K0GN65_9ROSA</name>
<comment type="catalytic activity">
    <reaction evidence="1 16">
        <text>2 a phenolic donor + H2O2 = 2 a phenolic radical donor + 2 H2O</text>
        <dbReference type="Rhea" id="RHEA:56136"/>
        <dbReference type="ChEBI" id="CHEBI:15377"/>
        <dbReference type="ChEBI" id="CHEBI:16240"/>
        <dbReference type="ChEBI" id="CHEBI:139520"/>
        <dbReference type="ChEBI" id="CHEBI:139521"/>
        <dbReference type="EC" id="1.11.1.7"/>
    </reaction>
</comment>
<evidence type="ECO:0000256" key="4">
    <source>
        <dbReference type="ARBA" id="ARBA00022559"/>
    </source>
</evidence>
<accession>A0A8K0GN65</accession>
<feature type="binding site" evidence="13">
    <location>
        <position position="246"/>
    </location>
    <ligand>
        <name>Ca(2+)</name>
        <dbReference type="ChEBI" id="CHEBI:29108"/>
        <label>2</label>
    </ligand>
</feature>
<comment type="caution">
    <text evidence="18">The sequence shown here is derived from an EMBL/GenBank/DDBJ whole genome shotgun (WGS) entry which is preliminary data.</text>
</comment>
<comment type="cofactor">
    <cofactor evidence="13 16">
        <name>Ca(2+)</name>
        <dbReference type="ChEBI" id="CHEBI:29108"/>
    </cofactor>
    <text evidence="13 16">Binds 2 calcium ions per subunit.</text>
</comment>
<evidence type="ECO:0000256" key="1">
    <source>
        <dbReference type="ARBA" id="ARBA00000189"/>
    </source>
</evidence>
<dbReference type="PANTHER" id="PTHR31388:SF34">
    <property type="entry name" value="PEROXIDASE 10"/>
    <property type="match status" value="1"/>
</dbReference>
<keyword evidence="5 16" id="KW-0349">Heme</keyword>
<dbReference type="InterPro" id="IPR019794">
    <property type="entry name" value="Peroxidases_AS"/>
</dbReference>
<feature type="site" description="Transition state stabilizer" evidence="14">
    <location>
        <position position="82"/>
    </location>
</feature>
<gene>
    <name evidence="18" type="ORF">FNV43_RR22446</name>
</gene>
<keyword evidence="9 16" id="KW-0408">Iron</keyword>
<dbReference type="Proteomes" id="UP000796880">
    <property type="component" value="Unassembled WGS sequence"/>
</dbReference>
<evidence type="ECO:0000256" key="15">
    <source>
        <dbReference type="PIRSR" id="PIRSR600823-5"/>
    </source>
</evidence>
<dbReference type="EC" id="1.11.1.7" evidence="3 16"/>
<dbReference type="InterPro" id="IPR000823">
    <property type="entry name" value="Peroxidase_pln"/>
</dbReference>
<keyword evidence="16" id="KW-0964">Secreted</keyword>
<evidence type="ECO:0000256" key="6">
    <source>
        <dbReference type="ARBA" id="ARBA00022723"/>
    </source>
</evidence>
<evidence type="ECO:0000256" key="12">
    <source>
        <dbReference type="PIRSR" id="PIRSR600823-2"/>
    </source>
</evidence>
<evidence type="ECO:0000256" key="16">
    <source>
        <dbReference type="RuleBase" id="RU362060"/>
    </source>
</evidence>
<feature type="domain" description="Plant heme peroxidase family profile" evidence="17">
    <location>
        <begin position="45"/>
        <end position="326"/>
    </location>
</feature>
<keyword evidence="6 13" id="KW-0479">Metal-binding</keyword>
<comment type="function">
    <text evidence="2">Removal of H(2)O(2), oxidation of toxic reductants, biosynthesis and degradation of lignin, suberization, auxin catabolism, response to environmental stresses such as wounding, pathogen attack and oxidative stress. These functions might be dependent on each isozyme/isoform in each plant tissue.</text>
</comment>
<keyword evidence="10 15" id="KW-1015">Disulfide bond</keyword>
<feature type="binding site" evidence="13">
    <location>
        <position position="96"/>
    </location>
    <ligand>
        <name>Ca(2+)</name>
        <dbReference type="ChEBI" id="CHEBI:29108"/>
        <label>1</label>
    </ligand>
</feature>
<evidence type="ECO:0000256" key="9">
    <source>
        <dbReference type="ARBA" id="ARBA00023004"/>
    </source>
</evidence>
<reference evidence="18" key="1">
    <citation type="submission" date="2020-03" db="EMBL/GenBank/DDBJ databases">
        <title>A high-quality chromosome-level genome assembly of a woody plant with both climbing and erect habits, Rhamnella rubrinervis.</title>
        <authorList>
            <person name="Lu Z."/>
            <person name="Yang Y."/>
            <person name="Zhu X."/>
            <person name="Sun Y."/>
        </authorList>
    </citation>
    <scope>NUCLEOTIDE SEQUENCE</scope>
    <source>
        <strain evidence="18">BYM</strain>
        <tissue evidence="18">Leaf</tissue>
    </source>
</reference>
<feature type="binding site" evidence="13">
    <location>
        <position position="108"/>
    </location>
    <ligand>
        <name>Ca(2+)</name>
        <dbReference type="ChEBI" id="CHEBI:29108"/>
        <label>1</label>
    </ligand>
</feature>
<evidence type="ECO:0000256" key="11">
    <source>
        <dbReference type="PIRSR" id="PIRSR600823-1"/>
    </source>
</evidence>
<organism evidence="18 19">
    <name type="scientific">Rhamnella rubrinervis</name>
    <dbReference type="NCBI Taxonomy" id="2594499"/>
    <lineage>
        <taxon>Eukaryota</taxon>
        <taxon>Viridiplantae</taxon>
        <taxon>Streptophyta</taxon>
        <taxon>Embryophyta</taxon>
        <taxon>Tracheophyta</taxon>
        <taxon>Spermatophyta</taxon>
        <taxon>Magnoliopsida</taxon>
        <taxon>eudicotyledons</taxon>
        <taxon>Gunneridae</taxon>
        <taxon>Pentapetalae</taxon>
        <taxon>rosids</taxon>
        <taxon>fabids</taxon>
        <taxon>Rosales</taxon>
        <taxon>Rhamnaceae</taxon>
        <taxon>rhamnoid group</taxon>
        <taxon>Rhamneae</taxon>
        <taxon>Rhamnella</taxon>
    </lineage>
</organism>
<keyword evidence="16" id="KW-0376">Hydrogen peroxide</keyword>
<evidence type="ECO:0000256" key="10">
    <source>
        <dbReference type="ARBA" id="ARBA00023157"/>
    </source>
</evidence>
<evidence type="ECO:0000259" key="17">
    <source>
        <dbReference type="PROSITE" id="PS50873"/>
    </source>
</evidence>
<dbReference type="EMBL" id="VOIH02000010">
    <property type="protein sequence ID" value="KAF3435357.1"/>
    <property type="molecule type" value="Genomic_DNA"/>
</dbReference>
<dbReference type="GO" id="GO:0006979">
    <property type="term" value="P:response to oxidative stress"/>
    <property type="evidence" value="ECO:0007669"/>
    <property type="project" value="UniProtKB-UniRule"/>
</dbReference>
<dbReference type="InterPro" id="IPR033905">
    <property type="entry name" value="Secretory_peroxidase"/>
</dbReference>
<keyword evidence="19" id="KW-1185">Reference proteome</keyword>
<dbReference type="GO" id="GO:0046872">
    <property type="term" value="F:metal ion binding"/>
    <property type="evidence" value="ECO:0007669"/>
    <property type="project" value="UniProtKB-UniRule"/>
</dbReference>
<sequence>MNRSYFLMSSSSGSTILPSLCLLIMFAFAHVHMYPSTVISQPPQGLDYYYYDKSCPRLQMMVGFNVWAAVKNDTRMAASLLRLHFHDCIVNGCDASVLLDDTQNMKGEKNALPNRNSIRGFEVIDSIKADVEKFCPSTVSCADILSLAAREAVSLAGGPFWQVPLGRRDATTASEKAAVDQIPAPIEPLQNIFKKFTSKGLDIKDVVVLSGTLRQTGPNTGFLLATKLAILVSKKDASNSTLAPLDSTSNDEFDNMYFTGLLNNNGLLESDQALLRDQRTSGLVNSYSAYPFLFSNDFAASMVKMGNLGVLTGQDGQIRKKCGSVNH</sequence>
<evidence type="ECO:0000256" key="8">
    <source>
        <dbReference type="ARBA" id="ARBA00023002"/>
    </source>
</evidence>
<comment type="cofactor">
    <cofactor evidence="16">
        <name>heme b</name>
        <dbReference type="ChEBI" id="CHEBI:60344"/>
    </cofactor>
    <text evidence="16">Binds 1 heme b (iron(II)-protoporphyrin IX) group per subunit.</text>
</comment>
<evidence type="ECO:0000256" key="13">
    <source>
        <dbReference type="PIRSR" id="PIRSR600823-3"/>
    </source>
</evidence>
<evidence type="ECO:0000256" key="7">
    <source>
        <dbReference type="ARBA" id="ARBA00022837"/>
    </source>
</evidence>
<evidence type="ECO:0000313" key="18">
    <source>
        <dbReference type="EMBL" id="KAF3435357.1"/>
    </source>
</evidence>
<feature type="binding site" evidence="12">
    <location>
        <position position="183"/>
    </location>
    <ligand>
        <name>substrate</name>
    </ligand>
</feature>
<feature type="disulfide bond" evidence="15">
    <location>
        <begin position="55"/>
        <end position="135"/>
    </location>
</feature>
<dbReference type="GO" id="GO:0020037">
    <property type="term" value="F:heme binding"/>
    <property type="evidence" value="ECO:0007669"/>
    <property type="project" value="UniProtKB-UniRule"/>
</dbReference>
<dbReference type="PANTHER" id="PTHR31388">
    <property type="entry name" value="PEROXIDASE 72-RELATED"/>
    <property type="match status" value="1"/>
</dbReference>
<dbReference type="GO" id="GO:0005576">
    <property type="term" value="C:extracellular region"/>
    <property type="evidence" value="ECO:0007669"/>
    <property type="project" value="UniProtKB-SubCell"/>
</dbReference>
<proteinExistence type="inferred from homology"/>
<feature type="binding site" evidence="13">
    <location>
        <position position="92"/>
    </location>
    <ligand>
        <name>Ca(2+)</name>
        <dbReference type="ChEBI" id="CHEBI:29108"/>
        <label>1</label>
    </ligand>
</feature>
<feature type="binding site" evidence="13">
    <location>
        <position position="94"/>
    </location>
    <ligand>
        <name>Ca(2+)</name>
        <dbReference type="ChEBI" id="CHEBI:29108"/>
        <label>1</label>
    </ligand>
</feature>
<evidence type="ECO:0000256" key="3">
    <source>
        <dbReference type="ARBA" id="ARBA00012313"/>
    </source>
</evidence>
<evidence type="ECO:0000256" key="2">
    <source>
        <dbReference type="ARBA" id="ARBA00002322"/>
    </source>
</evidence>